<sequence>MCYFQRPRVRWNQTAEFFRLTQRSDWWGDNSKNSRAFCPTLADPLSSSSTSQAAKNKEACGKKHLNAQKEEECDSRPPELSAFSNQQQRLICPLAVGRTNMSSIRQWTQPAHKAQAARETCSLPRSFKSRPEGWRGRRGRTKTIGDAEG</sequence>
<organism evidence="2 3">
    <name type="scientific">Pomacea canaliculata</name>
    <name type="common">Golden apple snail</name>
    <dbReference type="NCBI Taxonomy" id="400727"/>
    <lineage>
        <taxon>Eukaryota</taxon>
        <taxon>Metazoa</taxon>
        <taxon>Spiralia</taxon>
        <taxon>Lophotrochozoa</taxon>
        <taxon>Mollusca</taxon>
        <taxon>Gastropoda</taxon>
        <taxon>Caenogastropoda</taxon>
        <taxon>Architaenioglossa</taxon>
        <taxon>Ampullarioidea</taxon>
        <taxon>Ampullariidae</taxon>
        <taxon>Pomacea</taxon>
    </lineage>
</organism>
<proteinExistence type="predicted"/>
<dbReference type="EMBL" id="PZQS01000006">
    <property type="protein sequence ID" value="PVD27931.1"/>
    <property type="molecule type" value="Genomic_DNA"/>
</dbReference>
<comment type="caution">
    <text evidence="2">The sequence shown here is derived from an EMBL/GenBank/DDBJ whole genome shotgun (WGS) entry which is preliminary data.</text>
</comment>
<feature type="region of interest" description="Disordered" evidence="1">
    <location>
        <begin position="107"/>
        <end position="149"/>
    </location>
</feature>
<dbReference type="AlphaFoldDB" id="A0A2T7P3E1"/>
<feature type="region of interest" description="Disordered" evidence="1">
    <location>
        <begin position="43"/>
        <end position="62"/>
    </location>
</feature>
<protein>
    <submittedName>
        <fullName evidence="2">Uncharacterized protein</fullName>
    </submittedName>
</protein>
<accession>A0A2T7P3E1</accession>
<evidence type="ECO:0000256" key="1">
    <source>
        <dbReference type="SAM" id="MobiDB-lite"/>
    </source>
</evidence>
<keyword evidence="3" id="KW-1185">Reference proteome</keyword>
<feature type="compositionally biased region" description="Polar residues" evidence="1">
    <location>
        <begin position="45"/>
        <end position="54"/>
    </location>
</feature>
<gene>
    <name evidence="2" type="ORF">C0Q70_10507</name>
</gene>
<evidence type="ECO:0000313" key="2">
    <source>
        <dbReference type="EMBL" id="PVD27931.1"/>
    </source>
</evidence>
<reference evidence="2 3" key="1">
    <citation type="submission" date="2018-04" db="EMBL/GenBank/DDBJ databases">
        <title>The genome of golden apple snail Pomacea canaliculata provides insight into stress tolerance and invasive adaptation.</title>
        <authorList>
            <person name="Liu C."/>
            <person name="Liu B."/>
            <person name="Ren Y."/>
            <person name="Zhang Y."/>
            <person name="Wang H."/>
            <person name="Li S."/>
            <person name="Jiang F."/>
            <person name="Yin L."/>
            <person name="Zhang G."/>
            <person name="Qian W."/>
            <person name="Fan W."/>
        </authorList>
    </citation>
    <scope>NUCLEOTIDE SEQUENCE [LARGE SCALE GENOMIC DNA]</scope>
    <source>
        <strain evidence="2">SZHN2017</strain>
        <tissue evidence="2">Muscle</tissue>
    </source>
</reference>
<dbReference type="Proteomes" id="UP000245119">
    <property type="component" value="Linkage Group LG6"/>
</dbReference>
<name>A0A2T7P3E1_POMCA</name>
<evidence type="ECO:0000313" key="3">
    <source>
        <dbReference type="Proteomes" id="UP000245119"/>
    </source>
</evidence>